<evidence type="ECO:0000313" key="3">
    <source>
        <dbReference type="Proteomes" id="UP000176005"/>
    </source>
</evidence>
<comment type="caution">
    <text evidence="2">The sequence shown here is derived from an EMBL/GenBank/DDBJ whole genome shotgun (WGS) entry which is preliminary data.</text>
</comment>
<dbReference type="CDD" id="cd01949">
    <property type="entry name" value="GGDEF"/>
    <property type="match status" value="1"/>
</dbReference>
<dbReference type="InterPro" id="IPR000160">
    <property type="entry name" value="GGDEF_dom"/>
</dbReference>
<name>A0A1E7L3C3_9ACTN</name>
<dbReference type="PANTHER" id="PTHR44757">
    <property type="entry name" value="DIGUANYLATE CYCLASE DGCP"/>
    <property type="match status" value="1"/>
</dbReference>
<dbReference type="PROSITE" id="PS50887">
    <property type="entry name" value="GGDEF"/>
    <property type="match status" value="1"/>
</dbReference>
<evidence type="ECO:0000259" key="1">
    <source>
        <dbReference type="PROSITE" id="PS50887"/>
    </source>
</evidence>
<dbReference type="Proteomes" id="UP000176005">
    <property type="component" value="Unassembled WGS sequence"/>
</dbReference>
<dbReference type="SMART" id="SM00267">
    <property type="entry name" value="GGDEF"/>
    <property type="match status" value="1"/>
</dbReference>
<evidence type="ECO:0000313" key="2">
    <source>
        <dbReference type="EMBL" id="OEV10543.1"/>
    </source>
</evidence>
<dbReference type="PANTHER" id="PTHR44757:SF2">
    <property type="entry name" value="BIOFILM ARCHITECTURE MAINTENANCE PROTEIN MBAA"/>
    <property type="match status" value="1"/>
</dbReference>
<dbReference type="InterPro" id="IPR052155">
    <property type="entry name" value="Biofilm_reg_signaling"/>
</dbReference>
<proteinExistence type="predicted"/>
<dbReference type="InterPro" id="IPR043128">
    <property type="entry name" value="Rev_trsase/Diguanyl_cyclase"/>
</dbReference>
<dbReference type="AlphaFoldDB" id="A0A1E7L3C3"/>
<gene>
    <name evidence="2" type="ORF">AN218_16930</name>
</gene>
<reference evidence="2 3" key="1">
    <citation type="journal article" date="2016" name="Front. Microbiol.">
        <title>Comparative Genomics Analysis of Streptomyces Species Reveals Their Adaptation to the Marine Environment and Their Diversity at the Genomic Level.</title>
        <authorList>
            <person name="Tian X."/>
            <person name="Zhang Z."/>
            <person name="Yang T."/>
            <person name="Chen M."/>
            <person name="Li J."/>
            <person name="Chen F."/>
            <person name="Yang J."/>
            <person name="Li W."/>
            <person name="Zhang B."/>
            <person name="Zhang Z."/>
            <person name="Wu J."/>
            <person name="Zhang C."/>
            <person name="Long L."/>
            <person name="Xiao J."/>
        </authorList>
    </citation>
    <scope>NUCLEOTIDE SEQUENCE [LARGE SCALE GENOMIC DNA]</scope>
    <source>
        <strain evidence="2 3">SCSIO 10429</strain>
    </source>
</reference>
<accession>A0A1E7L3C3</accession>
<organism evidence="2 3">
    <name type="scientific">Streptomyces nanshensis</name>
    <dbReference type="NCBI Taxonomy" id="518642"/>
    <lineage>
        <taxon>Bacteria</taxon>
        <taxon>Bacillati</taxon>
        <taxon>Actinomycetota</taxon>
        <taxon>Actinomycetes</taxon>
        <taxon>Kitasatosporales</taxon>
        <taxon>Streptomycetaceae</taxon>
        <taxon>Streptomyces</taxon>
    </lineage>
</organism>
<dbReference type="Pfam" id="PF00990">
    <property type="entry name" value="GGDEF"/>
    <property type="match status" value="1"/>
</dbReference>
<dbReference type="EMBL" id="LJGW01000291">
    <property type="protein sequence ID" value="OEV10543.1"/>
    <property type="molecule type" value="Genomic_DNA"/>
</dbReference>
<dbReference type="SUPFAM" id="SSF55073">
    <property type="entry name" value="Nucleotide cyclase"/>
    <property type="match status" value="1"/>
</dbReference>
<dbReference type="Gene3D" id="3.30.70.270">
    <property type="match status" value="1"/>
</dbReference>
<dbReference type="NCBIfam" id="TIGR00254">
    <property type="entry name" value="GGDEF"/>
    <property type="match status" value="1"/>
</dbReference>
<keyword evidence="3" id="KW-1185">Reference proteome</keyword>
<protein>
    <recommendedName>
        <fullName evidence="1">GGDEF domain-containing protein</fullName>
    </recommendedName>
</protein>
<dbReference type="InterPro" id="IPR029787">
    <property type="entry name" value="Nucleotide_cyclase"/>
</dbReference>
<sequence length="228" mass="24690">MSPAAFVRSRPRSLTALALGAFLPTLGWAVSTVKWHHRHTAAGKDGLTGVLRRPEFTAAAQKFLDTFGDQAVFCFIDVDHFKQINDTYSHAAGDAVLVELARRIQHWAGAHGPVSRDGDEFVVVTRIHPGHRQLRLDHLSELLSTPVTFEGRLLRVSASIGVAEPATLHSRNVSALRRGADVAMFEAKRAGGHAGMLAYATRQHADAPSRNGRRIGRPGTALDVEVAA</sequence>
<feature type="domain" description="GGDEF" evidence="1">
    <location>
        <begin position="69"/>
        <end position="200"/>
    </location>
</feature>
<dbReference type="RefSeq" id="WP_070017725.1">
    <property type="nucleotide sequence ID" value="NZ_LJGW01000291.1"/>
</dbReference>